<evidence type="ECO:0000313" key="3">
    <source>
        <dbReference type="Proteomes" id="UP000292423"/>
    </source>
</evidence>
<evidence type="ECO:0000259" key="1">
    <source>
        <dbReference type="PROSITE" id="PS50106"/>
    </source>
</evidence>
<dbReference type="PROSITE" id="PS50106">
    <property type="entry name" value="PDZ"/>
    <property type="match status" value="1"/>
</dbReference>
<keyword evidence="3" id="KW-1185">Reference proteome</keyword>
<reference evidence="2 3" key="1">
    <citation type="submission" date="2019-02" db="EMBL/GenBank/DDBJ databases">
        <title>Genomic Encyclopedia of Type Strains, Phase IV (KMG-IV): sequencing the most valuable type-strain genomes for metagenomic binning, comparative biology and taxonomic classification.</title>
        <authorList>
            <person name="Goeker M."/>
        </authorList>
    </citation>
    <scope>NUCLEOTIDE SEQUENCE [LARGE SCALE GENOMIC DNA]</scope>
    <source>
        <strain evidence="2 3">DSM 105135</strain>
    </source>
</reference>
<dbReference type="InterPro" id="IPR036034">
    <property type="entry name" value="PDZ_sf"/>
</dbReference>
<feature type="domain" description="PDZ" evidence="1">
    <location>
        <begin position="469"/>
        <end position="552"/>
    </location>
</feature>
<dbReference type="Gene3D" id="2.60.40.3650">
    <property type="match status" value="1"/>
</dbReference>
<dbReference type="OrthoDB" id="9778516at2"/>
<dbReference type="InterPro" id="IPR027268">
    <property type="entry name" value="Peptidase_M4/M1_CTD_sf"/>
</dbReference>
<protein>
    <submittedName>
        <fullName evidence="2">Putative metalloprotease with PDZ domain</fullName>
    </submittedName>
</protein>
<dbReference type="Pfam" id="PF05299">
    <property type="entry name" value="Peptidase_M61"/>
    <property type="match status" value="1"/>
</dbReference>
<dbReference type="AlphaFoldDB" id="A0A4Q7ZAJ6"/>
<name>A0A4Q7ZAJ6_9GAMM</name>
<dbReference type="EMBL" id="SHKX01000011">
    <property type="protein sequence ID" value="RZU47111.1"/>
    <property type="molecule type" value="Genomic_DNA"/>
</dbReference>
<keyword evidence="2" id="KW-0645">Protease</keyword>
<dbReference type="Pfam" id="PF13180">
    <property type="entry name" value="PDZ_2"/>
    <property type="match status" value="1"/>
</dbReference>
<dbReference type="Gene3D" id="2.30.42.10">
    <property type="match status" value="1"/>
</dbReference>
<keyword evidence="2" id="KW-0482">Metalloprotease</keyword>
<dbReference type="InterPro" id="IPR007963">
    <property type="entry name" value="Peptidase_M61_catalytic"/>
</dbReference>
<keyword evidence="2" id="KW-0378">Hydrolase</keyword>
<comment type="caution">
    <text evidence="2">The sequence shown here is derived from an EMBL/GenBank/DDBJ whole genome shotgun (WGS) entry which is preliminary data.</text>
</comment>
<dbReference type="GO" id="GO:0006508">
    <property type="term" value="P:proteolysis"/>
    <property type="evidence" value="ECO:0007669"/>
    <property type="project" value="UniProtKB-KW"/>
</dbReference>
<dbReference type="SMART" id="SM00228">
    <property type="entry name" value="PDZ"/>
    <property type="match status" value="1"/>
</dbReference>
<dbReference type="InterPro" id="IPR040756">
    <property type="entry name" value="Peptidase_M61_N"/>
</dbReference>
<dbReference type="RefSeq" id="WP_130412323.1">
    <property type="nucleotide sequence ID" value="NZ_SHKX01000011.1"/>
</dbReference>
<organism evidence="2 3">
    <name type="scientific">Fluviicoccus keumensis</name>
    <dbReference type="NCBI Taxonomy" id="1435465"/>
    <lineage>
        <taxon>Bacteria</taxon>
        <taxon>Pseudomonadati</taxon>
        <taxon>Pseudomonadota</taxon>
        <taxon>Gammaproteobacteria</taxon>
        <taxon>Moraxellales</taxon>
        <taxon>Moraxellaceae</taxon>
        <taxon>Fluviicoccus</taxon>
    </lineage>
</organism>
<accession>A0A4Q7ZAJ6</accession>
<sequence length="590" mass="66225">MRAACHYTVKARHPASHFFQVTLHIHHPDPQGQLVWLPNWIVGSYMIRDFARHIVSLSARNAQGLFLNVNKVGKNQWLIEPHDGDIRLEYEVYAWDLSVRGAHLDQKHGYFNGPCLFLAVGGQEKQPVTLHLEQPEGVQDWRVATALKPRATLASGFGEYEAPDYAALLDCPVEMGTFDELSFTAENVPHRMVLTGRHRADKSRLARDLEKITSACIRFWGDSAPFSEYLFQVMITANGYGGLEHGNSTSLLCSRDDLPLAMEPERPGDKYRTFLGLCSHEYFHAWLVKRIKPAVLMEPDLERENYTPLLWVFEGFTSYYDDLMLARAGVISPQDYLELLSQQITRYLKMPGRRVQSVTESSFDAWTKYYKPDENTPNSVVSYYIKGSLIALCLDLSLRDRTHNRVTLDTVMRRLWLDFGKPGVGVEPDSVQHLVESLSGLDWSGDWRDWLHGTTDLPLKPLLEARGLTVTLKADTGAVGQTCATLGVRGQGAEGGFQIQTVWRGSAASMAGLSAGDLIIAVDGLKVGSQLEKVIATYAVGDTLCIHAFRRDELMQFDVRLQAAPFETCVLTMPADGEGHDRVVQWILDK</sequence>
<dbReference type="Proteomes" id="UP000292423">
    <property type="component" value="Unassembled WGS sequence"/>
</dbReference>
<dbReference type="Gene3D" id="1.10.390.10">
    <property type="entry name" value="Neutral Protease Domain 2"/>
    <property type="match status" value="1"/>
</dbReference>
<dbReference type="SUPFAM" id="SSF50156">
    <property type="entry name" value="PDZ domain-like"/>
    <property type="match status" value="1"/>
</dbReference>
<dbReference type="GO" id="GO:0008237">
    <property type="term" value="F:metallopeptidase activity"/>
    <property type="evidence" value="ECO:0007669"/>
    <property type="project" value="UniProtKB-KW"/>
</dbReference>
<proteinExistence type="predicted"/>
<gene>
    <name evidence="2" type="ORF">EV700_1502</name>
</gene>
<dbReference type="Pfam" id="PF17899">
    <property type="entry name" value="Peptidase_M61_N"/>
    <property type="match status" value="1"/>
</dbReference>
<dbReference type="SUPFAM" id="SSF55486">
    <property type="entry name" value="Metalloproteases ('zincins'), catalytic domain"/>
    <property type="match status" value="1"/>
</dbReference>
<dbReference type="InterPro" id="IPR001478">
    <property type="entry name" value="PDZ"/>
</dbReference>
<dbReference type="PIRSF" id="PIRSF016493">
    <property type="entry name" value="Glycyl_aminpptds"/>
    <property type="match status" value="1"/>
</dbReference>
<dbReference type="InterPro" id="IPR024191">
    <property type="entry name" value="Peptidase_M61"/>
</dbReference>
<evidence type="ECO:0000313" key="2">
    <source>
        <dbReference type="EMBL" id="RZU47111.1"/>
    </source>
</evidence>